<dbReference type="EMBL" id="QPFP01000032">
    <property type="protein sequence ID" value="TEB28465.1"/>
    <property type="molecule type" value="Genomic_DNA"/>
</dbReference>
<comment type="caution">
    <text evidence="1">The sequence shown here is derived from an EMBL/GenBank/DDBJ whole genome shotgun (WGS) entry which is preliminary data.</text>
</comment>
<evidence type="ECO:0000313" key="1">
    <source>
        <dbReference type="EMBL" id="TEB28465.1"/>
    </source>
</evidence>
<gene>
    <name evidence="1" type="ORF">FA13DRAFT_1815814</name>
</gene>
<sequence length="301" mass="33331">MELARFLAEGPALESLSLECEWPECFQGLSALIPTAKTRDLRAWDQLKSLHLECPGQGWTDNEPNLFQLLTQLLESLSEKMPDAPYEWSDLLPSLPMLQHLSTLEVHEYVSVHLNDPPVDFDEGPFEGEVCALPNMKVFRLHATDYLSETNATPSGDVAQLALQSNDLIHLKTLLLTDMFISARGLNAIFKALPSITHLTLKSLEVHDLPVGPVIENGSLPQLNLPIRTVPGSLEGFLTFLQFRARSPRAIAAGDSMDIAVSPVRKARIVISREHDGPSPEHEMGAQTLWQLGVDFSLVFP</sequence>
<keyword evidence="2" id="KW-1185">Reference proteome</keyword>
<organism evidence="1 2">
    <name type="scientific">Coprinellus micaceus</name>
    <name type="common">Glistening ink-cap mushroom</name>
    <name type="synonym">Coprinus micaceus</name>
    <dbReference type="NCBI Taxonomy" id="71717"/>
    <lineage>
        <taxon>Eukaryota</taxon>
        <taxon>Fungi</taxon>
        <taxon>Dikarya</taxon>
        <taxon>Basidiomycota</taxon>
        <taxon>Agaricomycotina</taxon>
        <taxon>Agaricomycetes</taxon>
        <taxon>Agaricomycetidae</taxon>
        <taxon>Agaricales</taxon>
        <taxon>Agaricineae</taxon>
        <taxon>Psathyrellaceae</taxon>
        <taxon>Coprinellus</taxon>
    </lineage>
</organism>
<evidence type="ECO:0000313" key="2">
    <source>
        <dbReference type="Proteomes" id="UP000298030"/>
    </source>
</evidence>
<evidence type="ECO:0008006" key="3">
    <source>
        <dbReference type="Google" id="ProtNLM"/>
    </source>
</evidence>
<reference evidence="1 2" key="1">
    <citation type="journal article" date="2019" name="Nat. Ecol. Evol.">
        <title>Megaphylogeny resolves global patterns of mushroom evolution.</title>
        <authorList>
            <person name="Varga T."/>
            <person name="Krizsan K."/>
            <person name="Foldi C."/>
            <person name="Dima B."/>
            <person name="Sanchez-Garcia M."/>
            <person name="Sanchez-Ramirez S."/>
            <person name="Szollosi G.J."/>
            <person name="Szarkandi J.G."/>
            <person name="Papp V."/>
            <person name="Albert L."/>
            <person name="Andreopoulos W."/>
            <person name="Angelini C."/>
            <person name="Antonin V."/>
            <person name="Barry K.W."/>
            <person name="Bougher N.L."/>
            <person name="Buchanan P."/>
            <person name="Buyck B."/>
            <person name="Bense V."/>
            <person name="Catcheside P."/>
            <person name="Chovatia M."/>
            <person name="Cooper J."/>
            <person name="Damon W."/>
            <person name="Desjardin D."/>
            <person name="Finy P."/>
            <person name="Geml J."/>
            <person name="Haridas S."/>
            <person name="Hughes K."/>
            <person name="Justo A."/>
            <person name="Karasinski D."/>
            <person name="Kautmanova I."/>
            <person name="Kiss B."/>
            <person name="Kocsube S."/>
            <person name="Kotiranta H."/>
            <person name="LaButti K.M."/>
            <person name="Lechner B.E."/>
            <person name="Liimatainen K."/>
            <person name="Lipzen A."/>
            <person name="Lukacs Z."/>
            <person name="Mihaltcheva S."/>
            <person name="Morgado L.N."/>
            <person name="Niskanen T."/>
            <person name="Noordeloos M.E."/>
            <person name="Ohm R.A."/>
            <person name="Ortiz-Santana B."/>
            <person name="Ovrebo C."/>
            <person name="Racz N."/>
            <person name="Riley R."/>
            <person name="Savchenko A."/>
            <person name="Shiryaev A."/>
            <person name="Soop K."/>
            <person name="Spirin V."/>
            <person name="Szebenyi C."/>
            <person name="Tomsovsky M."/>
            <person name="Tulloss R.E."/>
            <person name="Uehling J."/>
            <person name="Grigoriev I.V."/>
            <person name="Vagvolgyi C."/>
            <person name="Papp T."/>
            <person name="Martin F.M."/>
            <person name="Miettinen O."/>
            <person name="Hibbett D.S."/>
            <person name="Nagy L.G."/>
        </authorList>
    </citation>
    <scope>NUCLEOTIDE SEQUENCE [LARGE SCALE GENOMIC DNA]</scope>
    <source>
        <strain evidence="1 2">FP101781</strain>
    </source>
</reference>
<protein>
    <recommendedName>
        <fullName evidence="3">F-box domain-containing protein</fullName>
    </recommendedName>
</protein>
<name>A0A4Y7T2W1_COPMI</name>
<proteinExistence type="predicted"/>
<dbReference type="Gene3D" id="3.80.10.10">
    <property type="entry name" value="Ribonuclease Inhibitor"/>
    <property type="match status" value="1"/>
</dbReference>
<dbReference type="AlphaFoldDB" id="A0A4Y7T2W1"/>
<accession>A0A4Y7T2W1</accession>
<dbReference type="InterPro" id="IPR032675">
    <property type="entry name" value="LRR_dom_sf"/>
</dbReference>
<dbReference type="Proteomes" id="UP000298030">
    <property type="component" value="Unassembled WGS sequence"/>
</dbReference>